<keyword evidence="2" id="KW-0645">Protease</keyword>
<dbReference type="PANTHER" id="PTHR30399:SF1">
    <property type="entry name" value="UTP PYROPHOSPHATASE"/>
    <property type="match status" value="1"/>
</dbReference>
<dbReference type="Gene3D" id="3.30.2010.10">
    <property type="entry name" value="Metalloproteases ('zincins'), catalytic domain"/>
    <property type="match status" value="1"/>
</dbReference>
<feature type="domain" description="YgjP-like metallopeptidase" evidence="1">
    <location>
        <begin position="15"/>
        <end position="226"/>
    </location>
</feature>
<dbReference type="EC" id="3.4.-.-" evidence="2"/>
<organism evidence="2 3">
    <name type="scientific">Thalassotalea nanhaiensis</name>
    <dbReference type="NCBI Taxonomy" id="3065648"/>
    <lineage>
        <taxon>Bacteria</taxon>
        <taxon>Pseudomonadati</taxon>
        <taxon>Pseudomonadota</taxon>
        <taxon>Gammaproteobacteria</taxon>
        <taxon>Alteromonadales</taxon>
        <taxon>Colwelliaceae</taxon>
        <taxon>Thalassotalea</taxon>
    </lineage>
</organism>
<protein>
    <submittedName>
        <fullName evidence="2">SprT family zinc-dependent metalloprotease</fullName>
        <ecNumber evidence="2">3.4.-.-</ecNumber>
    </submittedName>
</protein>
<gene>
    <name evidence="2" type="ORF">RI845_15215</name>
</gene>
<keyword evidence="2" id="KW-0482">Metalloprotease</keyword>
<dbReference type="SUPFAM" id="SSF55486">
    <property type="entry name" value="Metalloproteases ('zincins'), catalytic domain"/>
    <property type="match status" value="1"/>
</dbReference>
<dbReference type="Proteomes" id="UP001248581">
    <property type="component" value="Chromosome"/>
</dbReference>
<dbReference type="InterPro" id="IPR002725">
    <property type="entry name" value="YgjP-like_metallopeptidase"/>
</dbReference>
<dbReference type="CDD" id="cd07344">
    <property type="entry name" value="M48_yhfN_like"/>
    <property type="match status" value="1"/>
</dbReference>
<dbReference type="GO" id="GO:0008237">
    <property type="term" value="F:metallopeptidase activity"/>
    <property type="evidence" value="ECO:0007669"/>
    <property type="project" value="UniProtKB-KW"/>
</dbReference>
<dbReference type="InterPro" id="IPR053136">
    <property type="entry name" value="UTP_pyrophosphatase-like"/>
</dbReference>
<sequence length="234" mass="27463">MPTPEYQLVRSSKRKTVSLQVKGGKVRVLAPMRLAEQFINDLVKEKSQWLQLKITEQLNHVEGLSVREYQTGEYYYYQGERYALLIEQANTGNVSIIDNTIVIQLKNLSSDSAELGLKVKKSLHAWYLKEAKQLLSNRFEAQCKHTKLSAASLKIRYYKSRWGSCDAKQRINLNWLLVMAPVEVIDYVIVHELCHTIHLNHSSRYWQLVSQLYPNFKQAKAWLKEHQQHLYWEN</sequence>
<dbReference type="EMBL" id="CP134146">
    <property type="protein sequence ID" value="WNC67865.1"/>
    <property type="molecule type" value="Genomic_DNA"/>
</dbReference>
<proteinExistence type="predicted"/>
<dbReference type="RefSeq" id="WP_348387024.1">
    <property type="nucleotide sequence ID" value="NZ_CP134146.1"/>
</dbReference>
<keyword evidence="3" id="KW-1185">Reference proteome</keyword>
<dbReference type="PANTHER" id="PTHR30399">
    <property type="entry name" value="UNCHARACTERIZED PROTEIN YGJP"/>
    <property type="match status" value="1"/>
</dbReference>
<evidence type="ECO:0000313" key="2">
    <source>
        <dbReference type="EMBL" id="WNC67865.1"/>
    </source>
</evidence>
<accession>A0ABY9TJA4</accession>
<keyword evidence="2" id="KW-0378">Hydrolase</keyword>
<evidence type="ECO:0000313" key="3">
    <source>
        <dbReference type="Proteomes" id="UP001248581"/>
    </source>
</evidence>
<evidence type="ECO:0000259" key="1">
    <source>
        <dbReference type="Pfam" id="PF01863"/>
    </source>
</evidence>
<name>A0ABY9TJA4_9GAMM</name>
<reference evidence="3" key="1">
    <citation type="submission" date="2023-09" db="EMBL/GenBank/DDBJ databases">
        <authorList>
            <person name="Li S."/>
            <person name="Li X."/>
            <person name="Zhang C."/>
            <person name="Zhao Z."/>
        </authorList>
    </citation>
    <scope>NUCLEOTIDE SEQUENCE [LARGE SCALE GENOMIC DNA]</scope>
    <source>
        <strain evidence="3">SQ345</strain>
    </source>
</reference>
<dbReference type="Pfam" id="PF01863">
    <property type="entry name" value="YgjP-like"/>
    <property type="match status" value="1"/>
</dbReference>